<organism evidence="12 13">
    <name type="scientific">Campylobacter iguaniorum</name>
    <dbReference type="NCBI Taxonomy" id="1244531"/>
    <lineage>
        <taxon>Bacteria</taxon>
        <taxon>Pseudomonadati</taxon>
        <taxon>Campylobacterota</taxon>
        <taxon>Epsilonproteobacteria</taxon>
        <taxon>Campylobacterales</taxon>
        <taxon>Campylobacteraceae</taxon>
        <taxon>Campylobacter</taxon>
    </lineage>
</organism>
<dbReference type="KEGG" id="caj:CIG1485E_0904"/>
<protein>
    <submittedName>
        <fullName evidence="12">Putative ATP-dependent RNA helicase</fullName>
    </submittedName>
</protein>
<dbReference type="Pfam" id="PF00271">
    <property type="entry name" value="Helicase_C"/>
    <property type="match status" value="1"/>
</dbReference>
<keyword evidence="1 7" id="KW-0547">Nucleotide-binding</keyword>
<keyword evidence="13" id="KW-1185">Reference proteome</keyword>
<dbReference type="Pfam" id="PF00270">
    <property type="entry name" value="DEAD"/>
    <property type="match status" value="1"/>
</dbReference>
<feature type="short sequence motif" description="Q motif" evidence="6">
    <location>
        <begin position="1"/>
        <end position="29"/>
    </location>
</feature>
<dbReference type="SMART" id="SM00487">
    <property type="entry name" value="DEXDc"/>
    <property type="match status" value="1"/>
</dbReference>
<dbReference type="eggNOG" id="COG0513">
    <property type="taxonomic scope" value="Bacteria"/>
</dbReference>
<evidence type="ECO:0000256" key="6">
    <source>
        <dbReference type="PROSITE-ProRule" id="PRU00552"/>
    </source>
</evidence>
<dbReference type="CDD" id="cd18787">
    <property type="entry name" value="SF2_C_DEAD"/>
    <property type="match status" value="1"/>
</dbReference>
<accession>A0A076FBB3</accession>
<dbReference type="GO" id="GO:0005829">
    <property type="term" value="C:cytosol"/>
    <property type="evidence" value="ECO:0007669"/>
    <property type="project" value="TreeGrafter"/>
</dbReference>
<dbReference type="STRING" id="1244531.CIG2463D_0904"/>
<keyword evidence="4 7" id="KW-0067">ATP-binding</keyword>
<keyword evidence="3 7" id="KW-0347">Helicase</keyword>
<evidence type="ECO:0000256" key="2">
    <source>
        <dbReference type="ARBA" id="ARBA00022801"/>
    </source>
</evidence>
<dbReference type="GO" id="GO:0003676">
    <property type="term" value="F:nucleic acid binding"/>
    <property type="evidence" value="ECO:0007669"/>
    <property type="project" value="InterPro"/>
</dbReference>
<dbReference type="GO" id="GO:0016787">
    <property type="term" value="F:hydrolase activity"/>
    <property type="evidence" value="ECO:0007669"/>
    <property type="project" value="UniProtKB-KW"/>
</dbReference>
<feature type="region of interest" description="Disordered" evidence="8">
    <location>
        <begin position="375"/>
        <end position="624"/>
    </location>
</feature>
<dbReference type="InterPro" id="IPR027417">
    <property type="entry name" value="P-loop_NTPase"/>
</dbReference>
<feature type="domain" description="DEAD-box RNA helicase Q" evidence="11">
    <location>
        <begin position="1"/>
        <end position="29"/>
    </location>
</feature>
<feature type="compositionally biased region" description="Basic residues" evidence="8">
    <location>
        <begin position="614"/>
        <end position="624"/>
    </location>
</feature>
<evidence type="ECO:0000259" key="9">
    <source>
        <dbReference type="PROSITE" id="PS51192"/>
    </source>
</evidence>
<gene>
    <name evidence="12" type="ORF">CIG1485E_0904</name>
</gene>
<dbReference type="PROSITE" id="PS51195">
    <property type="entry name" value="Q_MOTIF"/>
    <property type="match status" value="1"/>
</dbReference>
<evidence type="ECO:0000256" key="1">
    <source>
        <dbReference type="ARBA" id="ARBA00022741"/>
    </source>
</evidence>
<dbReference type="InterPro" id="IPR050079">
    <property type="entry name" value="DEAD_box_RNA_helicase"/>
</dbReference>
<comment type="similarity">
    <text evidence="5 7">Belongs to the DEAD box helicase family.</text>
</comment>
<evidence type="ECO:0000256" key="5">
    <source>
        <dbReference type="ARBA" id="ARBA00038437"/>
    </source>
</evidence>
<evidence type="ECO:0000313" key="12">
    <source>
        <dbReference type="EMBL" id="AII14742.1"/>
    </source>
</evidence>
<dbReference type="Gene3D" id="3.40.50.300">
    <property type="entry name" value="P-loop containing nucleotide triphosphate hydrolases"/>
    <property type="match status" value="2"/>
</dbReference>
<keyword evidence="2 7" id="KW-0378">Hydrolase</keyword>
<dbReference type="RefSeq" id="WP_051870924.1">
    <property type="nucleotide sequence ID" value="NZ_CP009043.1"/>
</dbReference>
<dbReference type="PROSITE" id="PS51194">
    <property type="entry name" value="HELICASE_CTER"/>
    <property type="match status" value="1"/>
</dbReference>
<feature type="domain" description="Helicase C-terminal" evidence="10">
    <location>
        <begin position="233"/>
        <end position="380"/>
    </location>
</feature>
<dbReference type="HOGENOM" id="CLU_003041_28_3_7"/>
<reference evidence="13" key="1">
    <citation type="journal article" date="2014" name="Genome Announc.">
        <title>Complete Genome Sequence of Campylobacter iguaniorum Strain 1485ET, Isolated from a Bearded Dragon (Pogona vitticeps).</title>
        <authorList>
            <person name="Gilbert M.J."/>
            <person name="Miller W.G."/>
            <person name="Yee E."/>
            <person name="Kik M."/>
            <person name="Wagenaar J.A."/>
            <person name="Duim B."/>
        </authorList>
    </citation>
    <scope>NUCLEOTIDE SEQUENCE [LARGE SCALE GENOMIC DNA]</scope>
    <source>
        <strain evidence="13">1485E</strain>
    </source>
</reference>
<dbReference type="InterPro" id="IPR000629">
    <property type="entry name" value="RNA-helicase_DEAD-box_CS"/>
</dbReference>
<evidence type="ECO:0000259" key="10">
    <source>
        <dbReference type="PROSITE" id="PS51194"/>
    </source>
</evidence>
<dbReference type="PROSITE" id="PS51192">
    <property type="entry name" value="HELICASE_ATP_BIND_1"/>
    <property type="match status" value="1"/>
</dbReference>
<proteinExistence type="inferred from homology"/>
<evidence type="ECO:0000259" key="11">
    <source>
        <dbReference type="PROSITE" id="PS51195"/>
    </source>
</evidence>
<dbReference type="CDD" id="cd00268">
    <property type="entry name" value="DEADc"/>
    <property type="match status" value="1"/>
</dbReference>
<evidence type="ECO:0000256" key="4">
    <source>
        <dbReference type="ARBA" id="ARBA00022840"/>
    </source>
</evidence>
<dbReference type="PANTHER" id="PTHR47959">
    <property type="entry name" value="ATP-DEPENDENT RNA HELICASE RHLE-RELATED"/>
    <property type="match status" value="1"/>
</dbReference>
<dbReference type="SUPFAM" id="SSF52540">
    <property type="entry name" value="P-loop containing nucleoside triphosphate hydrolases"/>
    <property type="match status" value="1"/>
</dbReference>
<dbReference type="PROSITE" id="PS00039">
    <property type="entry name" value="DEAD_ATP_HELICASE"/>
    <property type="match status" value="1"/>
</dbReference>
<evidence type="ECO:0000256" key="8">
    <source>
        <dbReference type="SAM" id="MobiDB-lite"/>
    </source>
</evidence>
<feature type="compositionally biased region" description="Basic and acidic residues" evidence="8">
    <location>
        <begin position="532"/>
        <end position="594"/>
    </location>
</feature>
<feature type="domain" description="Helicase ATP-binding" evidence="9">
    <location>
        <begin position="32"/>
        <end position="207"/>
    </location>
</feature>
<dbReference type="InterPro" id="IPR011545">
    <property type="entry name" value="DEAD/DEAH_box_helicase_dom"/>
</dbReference>
<dbReference type="PANTHER" id="PTHR47959:SF13">
    <property type="entry name" value="ATP-DEPENDENT RNA HELICASE RHLE"/>
    <property type="match status" value="1"/>
</dbReference>
<dbReference type="InterPro" id="IPR014014">
    <property type="entry name" value="RNA_helicase_DEAD_Q_motif"/>
</dbReference>
<feature type="compositionally biased region" description="Basic and acidic residues" evidence="8">
    <location>
        <begin position="601"/>
        <end position="612"/>
    </location>
</feature>
<evidence type="ECO:0000256" key="7">
    <source>
        <dbReference type="RuleBase" id="RU000492"/>
    </source>
</evidence>
<name>A0A076FBB3_9BACT</name>
<dbReference type="Proteomes" id="UP000028486">
    <property type="component" value="Chromosome"/>
</dbReference>
<dbReference type="GO" id="GO:0005524">
    <property type="term" value="F:ATP binding"/>
    <property type="evidence" value="ECO:0007669"/>
    <property type="project" value="UniProtKB-KW"/>
</dbReference>
<dbReference type="EMBL" id="CP009043">
    <property type="protein sequence ID" value="AII14742.1"/>
    <property type="molecule type" value="Genomic_DNA"/>
</dbReference>
<dbReference type="SMART" id="SM00490">
    <property type="entry name" value="HELICc"/>
    <property type="match status" value="1"/>
</dbReference>
<dbReference type="InterPro" id="IPR044742">
    <property type="entry name" value="DEAD/DEAH_RhlB"/>
</dbReference>
<dbReference type="GO" id="GO:0003724">
    <property type="term" value="F:RNA helicase activity"/>
    <property type="evidence" value="ECO:0007669"/>
    <property type="project" value="InterPro"/>
</dbReference>
<feature type="compositionally biased region" description="Basic and acidic residues" evidence="8">
    <location>
        <begin position="392"/>
        <end position="511"/>
    </location>
</feature>
<dbReference type="InterPro" id="IPR001650">
    <property type="entry name" value="Helicase_C-like"/>
</dbReference>
<dbReference type="AlphaFoldDB" id="A0A076FBB3"/>
<dbReference type="OrthoDB" id="9805696at2"/>
<evidence type="ECO:0000313" key="13">
    <source>
        <dbReference type="Proteomes" id="UP000028486"/>
    </source>
</evidence>
<dbReference type="InterPro" id="IPR014001">
    <property type="entry name" value="Helicase_ATP-bd"/>
</dbReference>
<evidence type="ECO:0000256" key="3">
    <source>
        <dbReference type="ARBA" id="ARBA00022806"/>
    </source>
</evidence>
<sequence length="624" mass="70850">MLFSDFNLSSKIIEALFELDYETPTKIQEAAIPAVLAGKDILAGARTGTGKTAAFGLPILEKLLQKDRNKKHPQTRVLILVPTRELANQVSQNLKSYAKNLPFKIMPIFGGVSLTPQIKAFKSGLDIVVATPGRFLDLVSQDVVDTSHVDTLIFDEADRMFDMGFIHDIKKIIQILPADRQNMLFSATYPEEVRTLCSIVLNNPVKIQVDTQNSTVSQITQRVITVDRDKKHELLNEVLKIENPAQALIFTRTKRGADKCSSYLHSLGLSVAAFHGDKSQSVRSRTLDNFKRGKTQLLVATDIAARGIDIAGLPCVINLELPNVPEDYVHRIGRTGRAGNDGLAISLVCVDEFKFLRDIEKLTNQKMTRESLEGFEADLSVKPQPIRRGGNVKKEPTRDSENGNKIESRQREFRKDRGERRDRRDRDDSQRPERKGRFDDKFGDRKPRARKETSENSEFKNGDFKPKRSSKFDDKFKDKKPSFKKDDGFETGSKREFKRNVKKEFSDHSFSDEFSFDAPKKEFKRSAPKSGFKKDFSSDGEFKKSPKKEFSKDKPREFRGKRSDEKSDSKSGFKKDFKRDAKPKGEFGSKDAKKSFGKGRPKQDTPKKDFGNKRSFKKPSKKAE</sequence>